<evidence type="ECO:0000256" key="2">
    <source>
        <dbReference type="RuleBase" id="RU000384"/>
    </source>
</evidence>
<evidence type="ECO:0000256" key="3">
    <source>
        <dbReference type="SAM" id="MobiDB-lite"/>
    </source>
</evidence>
<feature type="compositionally biased region" description="Polar residues" evidence="3">
    <location>
        <begin position="48"/>
        <end position="62"/>
    </location>
</feature>
<dbReference type="InterPro" id="IPR008146">
    <property type="entry name" value="Gln_synth_cat_dom"/>
</dbReference>
<dbReference type="AlphaFoldDB" id="A0A1J8Q650"/>
<name>A0A1J8Q650_9AGAM</name>
<dbReference type="STRING" id="180088.A0A1J8Q650"/>
<evidence type="ECO:0000259" key="4">
    <source>
        <dbReference type="Pfam" id="PF00120"/>
    </source>
</evidence>
<dbReference type="PANTHER" id="PTHR43785">
    <property type="entry name" value="GAMMA-GLUTAMYLPUTRESCINE SYNTHETASE"/>
    <property type="match status" value="1"/>
</dbReference>
<proteinExistence type="inferred from homology"/>
<dbReference type="InterPro" id="IPR014746">
    <property type="entry name" value="Gln_synth/guanido_kin_cat_dom"/>
</dbReference>
<gene>
    <name evidence="5" type="ORF">AZE42_10308</name>
</gene>
<protein>
    <recommendedName>
        <fullName evidence="4">GS catalytic domain-containing protein</fullName>
    </recommendedName>
</protein>
<dbReference type="GO" id="GO:0004356">
    <property type="term" value="F:glutamine synthetase activity"/>
    <property type="evidence" value="ECO:0007669"/>
    <property type="project" value="InterPro"/>
</dbReference>
<keyword evidence="6" id="KW-1185">Reference proteome</keyword>
<dbReference type="Proteomes" id="UP000183567">
    <property type="component" value="Unassembled WGS sequence"/>
</dbReference>
<feature type="compositionally biased region" description="Low complexity" evidence="3">
    <location>
        <begin position="1"/>
        <end position="13"/>
    </location>
</feature>
<comment type="caution">
    <text evidence="5">The sequence shown here is derived from an EMBL/GenBank/DDBJ whole genome shotgun (WGS) entry which is preliminary data.</text>
</comment>
<evidence type="ECO:0000256" key="1">
    <source>
        <dbReference type="ARBA" id="ARBA00022598"/>
    </source>
</evidence>
<dbReference type="Pfam" id="PF00120">
    <property type="entry name" value="Gln-synt_C"/>
    <property type="match status" value="1"/>
</dbReference>
<feature type="region of interest" description="Disordered" evidence="3">
    <location>
        <begin position="1"/>
        <end position="26"/>
    </location>
</feature>
<dbReference type="OrthoDB" id="2654382at2759"/>
<accession>A0A1J8Q650</accession>
<feature type="domain" description="GS catalytic" evidence="4">
    <location>
        <begin position="25"/>
        <end position="152"/>
    </location>
</feature>
<evidence type="ECO:0000313" key="6">
    <source>
        <dbReference type="Proteomes" id="UP000183567"/>
    </source>
</evidence>
<sequence length="179" mass="19533">MRRRNVLPLSRSLRPPRRRSPRGGTWVAWGSDNREVPVRLCVPPTRFPTPSQQKRTSPTPSGNHFEIKCIDGTSSPYLALAALLGAGLLGIQSQAPLVEKNCTEAAAEMSEAERDAVGVRRRLPLTWEEARGALEGDEAMKGLFGGIVDGFLAAGRILDDLMNTPTTEAGRVQLLVENY</sequence>
<evidence type="ECO:0000313" key="5">
    <source>
        <dbReference type="EMBL" id="OJA09153.1"/>
    </source>
</evidence>
<organism evidence="5 6">
    <name type="scientific">Rhizopogon vesiculosus</name>
    <dbReference type="NCBI Taxonomy" id="180088"/>
    <lineage>
        <taxon>Eukaryota</taxon>
        <taxon>Fungi</taxon>
        <taxon>Dikarya</taxon>
        <taxon>Basidiomycota</taxon>
        <taxon>Agaricomycotina</taxon>
        <taxon>Agaricomycetes</taxon>
        <taxon>Agaricomycetidae</taxon>
        <taxon>Boletales</taxon>
        <taxon>Suillineae</taxon>
        <taxon>Rhizopogonaceae</taxon>
        <taxon>Rhizopogon</taxon>
    </lineage>
</organism>
<dbReference type="EMBL" id="LVVM01006010">
    <property type="protein sequence ID" value="OJA09153.1"/>
    <property type="molecule type" value="Genomic_DNA"/>
</dbReference>
<reference evidence="5 6" key="1">
    <citation type="submission" date="2016-03" db="EMBL/GenBank/DDBJ databases">
        <title>Comparative genomics of the ectomycorrhizal sister species Rhizopogon vinicolor and Rhizopogon vesiculosus (Basidiomycota: Boletales) reveals a divergence of the mating type B locus.</title>
        <authorList>
            <person name="Mujic A.B."/>
            <person name="Kuo A."/>
            <person name="Tritt A."/>
            <person name="Lipzen A."/>
            <person name="Chen C."/>
            <person name="Johnson J."/>
            <person name="Sharma A."/>
            <person name="Barry K."/>
            <person name="Grigoriev I.V."/>
            <person name="Spatafora J.W."/>
        </authorList>
    </citation>
    <scope>NUCLEOTIDE SEQUENCE [LARGE SCALE GENOMIC DNA]</scope>
    <source>
        <strain evidence="5 6">AM-OR11-056</strain>
    </source>
</reference>
<feature type="region of interest" description="Disordered" evidence="3">
    <location>
        <begin position="44"/>
        <end position="63"/>
    </location>
</feature>
<dbReference type="SUPFAM" id="SSF55931">
    <property type="entry name" value="Glutamine synthetase/guanido kinase"/>
    <property type="match status" value="1"/>
</dbReference>
<comment type="similarity">
    <text evidence="2">Belongs to the glutamine synthetase family.</text>
</comment>
<dbReference type="Gene3D" id="3.30.590.10">
    <property type="entry name" value="Glutamine synthetase/guanido kinase, catalytic domain"/>
    <property type="match status" value="1"/>
</dbReference>
<dbReference type="PANTHER" id="PTHR43785:SF2">
    <property type="entry name" value="TYPE-1 GLUTAMINE SYNTHETASE 1"/>
    <property type="match status" value="1"/>
</dbReference>
<keyword evidence="1" id="KW-0436">Ligase</keyword>